<evidence type="ECO:0000256" key="2">
    <source>
        <dbReference type="ARBA" id="ARBA00022475"/>
    </source>
</evidence>
<organism evidence="7 8">
    <name type="scientific">Ignatzschineria indica</name>
    <dbReference type="NCBI Taxonomy" id="472583"/>
    <lineage>
        <taxon>Bacteria</taxon>
        <taxon>Pseudomonadati</taxon>
        <taxon>Pseudomonadota</taxon>
        <taxon>Gammaproteobacteria</taxon>
        <taxon>Cardiobacteriales</taxon>
        <taxon>Ignatzschineriaceae</taxon>
        <taxon>Ignatzschineria</taxon>
    </lineage>
</organism>
<evidence type="ECO:0000256" key="1">
    <source>
        <dbReference type="ARBA" id="ARBA00004651"/>
    </source>
</evidence>
<feature type="transmembrane region" description="Helical" evidence="6">
    <location>
        <begin position="38"/>
        <end position="61"/>
    </location>
</feature>
<dbReference type="GO" id="GO:0015171">
    <property type="term" value="F:amino acid transmembrane transporter activity"/>
    <property type="evidence" value="ECO:0007669"/>
    <property type="project" value="TreeGrafter"/>
</dbReference>
<evidence type="ECO:0000256" key="6">
    <source>
        <dbReference type="SAM" id="Phobius"/>
    </source>
</evidence>
<dbReference type="PANTHER" id="PTHR30086">
    <property type="entry name" value="ARGININE EXPORTER PROTEIN ARGO"/>
    <property type="match status" value="1"/>
</dbReference>
<dbReference type="EMBL" id="QEWR01000002">
    <property type="protein sequence ID" value="PWD84549.1"/>
    <property type="molecule type" value="Genomic_DNA"/>
</dbReference>
<dbReference type="PANTHER" id="PTHR30086:SF20">
    <property type="entry name" value="ARGININE EXPORTER PROTEIN ARGO-RELATED"/>
    <property type="match status" value="1"/>
</dbReference>
<comment type="caution">
    <text evidence="7">The sequence shown here is derived from an EMBL/GenBank/DDBJ whole genome shotgun (WGS) entry which is preliminary data.</text>
</comment>
<gene>
    <name evidence="7" type="ORF">DC082_03155</name>
</gene>
<feature type="transmembrane region" description="Helical" evidence="6">
    <location>
        <begin position="147"/>
        <end position="167"/>
    </location>
</feature>
<reference evidence="7 8" key="1">
    <citation type="journal article" date="2018" name="Genome Announc.">
        <title>Ignatzschineria cameli sp. nov., isolated from necrotic foot tissue of dromedaries (Camelus dromedarius) and associated maggots (Wohlfahrtia species) in Dubai.</title>
        <authorList>
            <person name="Tsang C.C."/>
            <person name="Tang J.Y."/>
            <person name="Fong J.Y."/>
            <person name="Kinne J."/>
            <person name="Lee H.H."/>
            <person name="Joseph M."/>
            <person name="Jose S."/>
            <person name="Schuster R.K."/>
            <person name="Tang Y."/>
            <person name="Sivakumar S."/>
            <person name="Chen J.H."/>
            <person name="Teng J.L."/>
            <person name="Lau S.K."/>
            <person name="Wernery U."/>
            <person name="Woo P.C."/>
        </authorList>
    </citation>
    <scope>NUCLEOTIDE SEQUENCE [LARGE SCALE GENOMIC DNA]</scope>
    <source>
        <strain evidence="7 8">KCTC 22643</strain>
    </source>
</reference>
<dbReference type="Pfam" id="PF01810">
    <property type="entry name" value="LysE"/>
    <property type="match status" value="1"/>
</dbReference>
<evidence type="ECO:0000313" key="8">
    <source>
        <dbReference type="Proteomes" id="UP000244948"/>
    </source>
</evidence>
<keyword evidence="3 6" id="KW-0812">Transmembrane</keyword>
<name>A0A2U2AMV9_9GAMM</name>
<dbReference type="AlphaFoldDB" id="A0A2U2AMV9"/>
<comment type="subcellular location">
    <subcellularLocation>
        <location evidence="1">Cell membrane</location>
        <topology evidence="1">Multi-pass membrane protein</topology>
    </subcellularLocation>
</comment>
<feature type="transmembrane region" description="Helical" evidence="6">
    <location>
        <begin position="6"/>
        <end position="26"/>
    </location>
</feature>
<evidence type="ECO:0000256" key="4">
    <source>
        <dbReference type="ARBA" id="ARBA00022989"/>
    </source>
</evidence>
<sequence>MIWQIYLQGVLLSFGLIVAIGAQNAYVLKQGIENNHIFWVATVCFLCDFLLMSVGVLGIGTMVAQNAILQLILALLGTLYLAIFAYNSLRAIFQEQVMSTGYYEGRSSLRSVILATLAITLLNPHVYLDTIVIIGGVAGTLEDEHKIAFLLGSLTASSIWFYSLGYAATKLAPIFRKPLTWRILNLLIALMMLFIIYQLLRFSHEQIMMLLT</sequence>
<dbReference type="InterPro" id="IPR001123">
    <property type="entry name" value="LeuE-type"/>
</dbReference>
<evidence type="ECO:0000313" key="7">
    <source>
        <dbReference type="EMBL" id="PWD84549.1"/>
    </source>
</evidence>
<keyword evidence="8" id="KW-1185">Reference proteome</keyword>
<keyword evidence="5 6" id="KW-0472">Membrane</keyword>
<keyword evidence="4 6" id="KW-1133">Transmembrane helix</keyword>
<dbReference type="GO" id="GO:0005886">
    <property type="term" value="C:plasma membrane"/>
    <property type="evidence" value="ECO:0007669"/>
    <property type="project" value="UniProtKB-SubCell"/>
</dbReference>
<feature type="transmembrane region" description="Helical" evidence="6">
    <location>
        <begin position="67"/>
        <end position="86"/>
    </location>
</feature>
<feature type="transmembrane region" description="Helical" evidence="6">
    <location>
        <begin position="107"/>
        <end position="127"/>
    </location>
</feature>
<evidence type="ECO:0000256" key="3">
    <source>
        <dbReference type="ARBA" id="ARBA00022692"/>
    </source>
</evidence>
<protein>
    <submittedName>
        <fullName evidence="7">Amino acid transporter</fullName>
    </submittedName>
</protein>
<dbReference type="RefSeq" id="WP_109235717.1">
    <property type="nucleotide sequence ID" value="NZ_BMXZ01000001.1"/>
</dbReference>
<proteinExistence type="predicted"/>
<evidence type="ECO:0000256" key="5">
    <source>
        <dbReference type="ARBA" id="ARBA00023136"/>
    </source>
</evidence>
<feature type="transmembrane region" description="Helical" evidence="6">
    <location>
        <begin position="179"/>
        <end position="200"/>
    </location>
</feature>
<dbReference type="Proteomes" id="UP000244948">
    <property type="component" value="Unassembled WGS sequence"/>
</dbReference>
<keyword evidence="2" id="KW-1003">Cell membrane</keyword>
<accession>A0A2U2AMV9</accession>